<dbReference type="Pfam" id="PF20461">
    <property type="entry name" value="DUF6714"/>
    <property type="match status" value="1"/>
</dbReference>
<dbReference type="RefSeq" id="WP_143184987.1">
    <property type="nucleotide sequence ID" value="NZ_FQYR01000006.1"/>
</dbReference>
<keyword evidence="2" id="KW-1185">Reference proteome</keyword>
<dbReference type="Proteomes" id="UP000184510">
    <property type="component" value="Unassembled WGS sequence"/>
</dbReference>
<protein>
    <submittedName>
        <fullName evidence="1">Uncharacterized protein</fullName>
    </submittedName>
</protein>
<dbReference type="OrthoDB" id="197790at2"/>
<dbReference type="EMBL" id="FQYR01000006">
    <property type="protein sequence ID" value="SHK20888.1"/>
    <property type="molecule type" value="Genomic_DNA"/>
</dbReference>
<sequence>MKFVSDSDYQKLKARGFCPEALAEARQARNLTHRALELIPRIERAFAGITLGDGIGLCEARGIDNHEDEAQLAERRKHDIRDDWRKLTAETLNFYKGFSFLDRDGMIFHIPAFLICELRGELDCGKLHHEFTCPRCDYISLLSMEQRQCIRDFLLIIREDPEYQSVQYDIDSSLESYWQETTT</sequence>
<dbReference type="AlphaFoldDB" id="A0A1M6QL35"/>
<proteinExistence type="predicted"/>
<evidence type="ECO:0000313" key="2">
    <source>
        <dbReference type="Proteomes" id="UP000184510"/>
    </source>
</evidence>
<evidence type="ECO:0000313" key="1">
    <source>
        <dbReference type="EMBL" id="SHK20888.1"/>
    </source>
</evidence>
<dbReference type="STRING" id="1123071.SAMN02745181_3431"/>
<organism evidence="1 2">
    <name type="scientific">Rubritalea squalenifaciens DSM 18772</name>
    <dbReference type="NCBI Taxonomy" id="1123071"/>
    <lineage>
        <taxon>Bacteria</taxon>
        <taxon>Pseudomonadati</taxon>
        <taxon>Verrucomicrobiota</taxon>
        <taxon>Verrucomicrobiia</taxon>
        <taxon>Verrucomicrobiales</taxon>
        <taxon>Rubritaleaceae</taxon>
        <taxon>Rubritalea</taxon>
    </lineage>
</organism>
<dbReference type="InParanoid" id="A0A1M6QL35"/>
<name>A0A1M6QL35_9BACT</name>
<reference evidence="1 2" key="1">
    <citation type="submission" date="2016-11" db="EMBL/GenBank/DDBJ databases">
        <authorList>
            <person name="Jaros S."/>
            <person name="Januszkiewicz K."/>
            <person name="Wedrychowicz H."/>
        </authorList>
    </citation>
    <scope>NUCLEOTIDE SEQUENCE [LARGE SCALE GENOMIC DNA]</scope>
    <source>
        <strain evidence="1 2">DSM 18772</strain>
    </source>
</reference>
<accession>A0A1M6QL35</accession>
<gene>
    <name evidence="1" type="ORF">SAMN02745181_3431</name>
</gene>
<dbReference type="InterPro" id="IPR046560">
    <property type="entry name" value="DUF6714"/>
</dbReference>